<gene>
    <name evidence="1" type="ORF">LTR37_009091</name>
</gene>
<sequence>MSSTNESSTNGWRFDIVSRQWVWYSQQDRCWGNQAGERVRSPQFDEPVAGPSATPTSQNVSQMRDLTTGVSRMGISSQRAQATTAKDPITGAATRWEVSASTPYTDPSSLSQRALHTKHIRESVSVIFQGYKPERPPQSLFRRGKVIEVLLVPPQDTSGSAISRMTPAGGSSDVRLRRFVIVKDNLPNGNTFEAIPIKTYNGRGVAAPGVIKTHHAIIYTGQEPPTPNANEEPRRMTHTGEMEEGMHPQAIKVITYDRTKALDPMARLDYADKYEFDHRVPNVRLFAKVDESSEAAMFGQFHLVWARIDAVMNASRNTSTANTTASSSTAVPASRSASQSTNSSTRVPAPRSVPQSGNAGTGVPAPRSVPQSANAGTGVPAQRLVPQNVNAAGPVTYQQVEAAIQRFQVQFDARGLESPTRRLNEQQIQTLVQDARRRGEYFQRLKDMLTEHDNESD</sequence>
<dbReference type="EMBL" id="JAUTXU010000070">
    <property type="protein sequence ID" value="KAK3712229.1"/>
    <property type="molecule type" value="Genomic_DNA"/>
</dbReference>
<protein>
    <submittedName>
        <fullName evidence="1">Uncharacterized protein</fullName>
    </submittedName>
</protein>
<dbReference type="Proteomes" id="UP001281147">
    <property type="component" value="Unassembled WGS sequence"/>
</dbReference>
<evidence type="ECO:0000313" key="2">
    <source>
        <dbReference type="Proteomes" id="UP001281147"/>
    </source>
</evidence>
<organism evidence="1 2">
    <name type="scientific">Vermiconidia calcicola</name>
    <dbReference type="NCBI Taxonomy" id="1690605"/>
    <lineage>
        <taxon>Eukaryota</taxon>
        <taxon>Fungi</taxon>
        <taxon>Dikarya</taxon>
        <taxon>Ascomycota</taxon>
        <taxon>Pezizomycotina</taxon>
        <taxon>Dothideomycetes</taxon>
        <taxon>Dothideomycetidae</taxon>
        <taxon>Mycosphaerellales</taxon>
        <taxon>Extremaceae</taxon>
        <taxon>Vermiconidia</taxon>
    </lineage>
</organism>
<comment type="caution">
    <text evidence="1">The sequence shown here is derived from an EMBL/GenBank/DDBJ whole genome shotgun (WGS) entry which is preliminary data.</text>
</comment>
<name>A0ACC3NAB1_9PEZI</name>
<evidence type="ECO:0000313" key="1">
    <source>
        <dbReference type="EMBL" id="KAK3712229.1"/>
    </source>
</evidence>
<accession>A0ACC3NAB1</accession>
<keyword evidence="2" id="KW-1185">Reference proteome</keyword>
<proteinExistence type="predicted"/>
<reference evidence="1" key="1">
    <citation type="submission" date="2023-07" db="EMBL/GenBank/DDBJ databases">
        <title>Black Yeasts Isolated from many extreme environments.</title>
        <authorList>
            <person name="Coleine C."/>
            <person name="Stajich J.E."/>
            <person name="Selbmann L."/>
        </authorList>
    </citation>
    <scope>NUCLEOTIDE SEQUENCE</scope>
    <source>
        <strain evidence="1">CCFEE 5714</strain>
    </source>
</reference>